<evidence type="ECO:0000313" key="2">
    <source>
        <dbReference type="EMBL" id="MFI2156836.1"/>
    </source>
</evidence>
<feature type="compositionally biased region" description="Basic and acidic residues" evidence="1">
    <location>
        <begin position="7"/>
        <end position="23"/>
    </location>
</feature>
<sequence length="177" mass="20421">MTRGRARKQEIRARMAETGEPYSEARRQLTAEITAYCQQCGQEVAPGEGELSLSSGEHKKAHEAREAFERGRRERIAAAEPNDFEAHSINPRDIPPRAQWVVHHYRCRPAEHWDGYGLEVGRLRTYRELVGVIIHLADKGHFEHTDLRTVLAEMHYAEPWGADEQKRRFRSARPAEL</sequence>
<reference evidence="2 3" key="1">
    <citation type="submission" date="2024-10" db="EMBL/GenBank/DDBJ databases">
        <title>The Natural Products Discovery Center: Release of the First 8490 Sequenced Strains for Exploring Actinobacteria Biosynthetic Diversity.</title>
        <authorList>
            <person name="Kalkreuter E."/>
            <person name="Kautsar S.A."/>
            <person name="Yang D."/>
            <person name="Bader C.D."/>
            <person name="Teijaro C.N."/>
            <person name="Fluegel L."/>
            <person name="Davis C.M."/>
            <person name="Simpson J.R."/>
            <person name="Lauterbach L."/>
            <person name="Steele A.D."/>
            <person name="Gui C."/>
            <person name="Meng S."/>
            <person name="Li G."/>
            <person name="Viehrig K."/>
            <person name="Ye F."/>
            <person name="Su P."/>
            <person name="Kiefer A.F."/>
            <person name="Nichols A."/>
            <person name="Cepeda A.J."/>
            <person name="Yan W."/>
            <person name="Fan B."/>
            <person name="Jiang Y."/>
            <person name="Adhikari A."/>
            <person name="Zheng C.-J."/>
            <person name="Schuster L."/>
            <person name="Cowan T.M."/>
            <person name="Smanski M.J."/>
            <person name="Chevrette M.G."/>
            <person name="De Carvalho L.P.S."/>
            <person name="Shen B."/>
        </authorList>
    </citation>
    <scope>NUCLEOTIDE SEQUENCE [LARGE SCALE GENOMIC DNA]</scope>
    <source>
        <strain evidence="2 3">NPDC020295</strain>
    </source>
</reference>
<name>A0ABW7V625_STROI</name>
<organism evidence="2 3">
    <name type="scientific">Streptomyces olivaceoviridis</name>
    <name type="common">Streptomyces corchorusii</name>
    <dbReference type="NCBI Taxonomy" id="1921"/>
    <lineage>
        <taxon>Bacteria</taxon>
        <taxon>Bacillati</taxon>
        <taxon>Actinomycetota</taxon>
        <taxon>Actinomycetes</taxon>
        <taxon>Kitasatosporales</taxon>
        <taxon>Streptomycetaceae</taxon>
        <taxon>Streptomyces</taxon>
    </lineage>
</organism>
<protein>
    <submittedName>
        <fullName evidence="2">Uncharacterized protein</fullName>
    </submittedName>
</protein>
<feature type="compositionally biased region" description="Basic and acidic residues" evidence="1">
    <location>
        <begin position="56"/>
        <end position="66"/>
    </location>
</feature>
<accession>A0ABW7V625</accession>
<gene>
    <name evidence="2" type="ORF">ACH49L_14295</name>
</gene>
<comment type="caution">
    <text evidence="2">The sequence shown here is derived from an EMBL/GenBank/DDBJ whole genome shotgun (WGS) entry which is preliminary data.</text>
</comment>
<proteinExistence type="predicted"/>
<evidence type="ECO:0000313" key="3">
    <source>
        <dbReference type="Proteomes" id="UP001611397"/>
    </source>
</evidence>
<keyword evidence="3" id="KW-1185">Reference proteome</keyword>
<feature type="region of interest" description="Disordered" evidence="1">
    <location>
        <begin position="1"/>
        <end position="23"/>
    </location>
</feature>
<evidence type="ECO:0000256" key="1">
    <source>
        <dbReference type="SAM" id="MobiDB-lite"/>
    </source>
</evidence>
<dbReference type="EMBL" id="JBIRWM010000006">
    <property type="protein sequence ID" value="MFI2156836.1"/>
    <property type="molecule type" value="Genomic_DNA"/>
</dbReference>
<feature type="region of interest" description="Disordered" evidence="1">
    <location>
        <begin position="47"/>
        <end position="66"/>
    </location>
</feature>
<dbReference type="RefSeq" id="WP_159061674.1">
    <property type="nucleotide sequence ID" value="NZ_JBHYPK010000029.1"/>
</dbReference>
<dbReference type="Proteomes" id="UP001611397">
    <property type="component" value="Unassembled WGS sequence"/>
</dbReference>